<reference evidence="2 3" key="1">
    <citation type="submission" date="2023-09" db="EMBL/GenBank/DDBJ databases">
        <authorList>
            <person name="Rey-Velasco X."/>
        </authorList>
    </citation>
    <scope>NUCLEOTIDE SEQUENCE [LARGE SCALE GENOMIC DNA]</scope>
    <source>
        <strain evidence="2 3">P117</strain>
    </source>
</reference>
<protein>
    <submittedName>
        <fullName evidence="2">Gamma-glutamylcyclotransferase</fullName>
    </submittedName>
</protein>
<feature type="domain" description="Gamma-glutamylcyclotransferase AIG2-like" evidence="1">
    <location>
        <begin position="6"/>
        <end position="108"/>
    </location>
</feature>
<dbReference type="SUPFAM" id="SSF110857">
    <property type="entry name" value="Gamma-glutamyl cyclotransferase-like"/>
    <property type="match status" value="1"/>
</dbReference>
<dbReference type="InterPro" id="IPR009288">
    <property type="entry name" value="AIG2-like_dom"/>
</dbReference>
<dbReference type="Pfam" id="PF06094">
    <property type="entry name" value="GGACT"/>
    <property type="match status" value="1"/>
</dbReference>
<evidence type="ECO:0000313" key="2">
    <source>
        <dbReference type="EMBL" id="MDT0596633.1"/>
    </source>
</evidence>
<organism evidence="2 3">
    <name type="scientific">Glaciecola petra</name>
    <dbReference type="NCBI Taxonomy" id="3075602"/>
    <lineage>
        <taxon>Bacteria</taxon>
        <taxon>Pseudomonadati</taxon>
        <taxon>Pseudomonadota</taxon>
        <taxon>Gammaproteobacteria</taxon>
        <taxon>Alteromonadales</taxon>
        <taxon>Alteromonadaceae</taxon>
        <taxon>Glaciecola</taxon>
    </lineage>
</organism>
<evidence type="ECO:0000313" key="3">
    <source>
        <dbReference type="Proteomes" id="UP001253545"/>
    </source>
</evidence>
<accession>A0ABU2ZX78</accession>
<dbReference type="EMBL" id="JAVRHX010000008">
    <property type="protein sequence ID" value="MDT0596633.1"/>
    <property type="molecule type" value="Genomic_DNA"/>
</dbReference>
<dbReference type="RefSeq" id="WP_311370155.1">
    <property type="nucleotide sequence ID" value="NZ_JAVRHX010000008.1"/>
</dbReference>
<sequence length="109" mass="12005">MSDNKLFVYGTLGLGRPNEHILSDIGGSWESASVRGILKDKGWGAEMGFPGLELDEAGKEIKGFVFTSENLVGHWASLDEFEGEAYQRVTTKVLLKNGQIINANIYTLR</sequence>
<proteinExistence type="predicted"/>
<evidence type="ECO:0000259" key="1">
    <source>
        <dbReference type="Pfam" id="PF06094"/>
    </source>
</evidence>
<dbReference type="Gene3D" id="3.10.490.10">
    <property type="entry name" value="Gamma-glutamyl cyclotransferase-like"/>
    <property type="match status" value="1"/>
</dbReference>
<keyword evidence="3" id="KW-1185">Reference proteome</keyword>
<gene>
    <name evidence="2" type="ORF">RM552_17380</name>
</gene>
<dbReference type="InterPro" id="IPR036568">
    <property type="entry name" value="GGCT-like_sf"/>
</dbReference>
<dbReference type="Proteomes" id="UP001253545">
    <property type="component" value="Unassembled WGS sequence"/>
</dbReference>
<dbReference type="InterPro" id="IPR013024">
    <property type="entry name" value="GGCT-like"/>
</dbReference>
<name>A0ABU2ZX78_9ALTE</name>
<dbReference type="CDD" id="cd06661">
    <property type="entry name" value="GGCT_like"/>
    <property type="match status" value="1"/>
</dbReference>
<comment type="caution">
    <text evidence="2">The sequence shown here is derived from an EMBL/GenBank/DDBJ whole genome shotgun (WGS) entry which is preliminary data.</text>
</comment>